<protein>
    <submittedName>
        <fullName evidence="1">Uncharacterized protein</fullName>
    </submittedName>
</protein>
<reference evidence="1 2" key="1">
    <citation type="submission" date="2016-10" db="EMBL/GenBank/DDBJ databases">
        <authorList>
            <person name="de Groot N.N."/>
        </authorList>
    </citation>
    <scope>NUCLEOTIDE SEQUENCE [LARGE SCALE GENOMIC DNA]</scope>
    <source>
        <strain evidence="1 2">R5</strain>
    </source>
</reference>
<sequence length="91" mass="9528">MGFTPTFNPGPCPVCSTPGGAFMGRTAWSFGGLACSDACGEAASAAIDRVRQSTAYQDALRQKQIADSAMSEMMREAVKGAHKASRDRLAP</sequence>
<gene>
    <name evidence="1" type="ORF">SAMN05216337_1001198</name>
</gene>
<name>A0A1G6IMQ1_9BRAD</name>
<dbReference type="AlphaFoldDB" id="A0A1G6IMQ1"/>
<evidence type="ECO:0000313" key="2">
    <source>
        <dbReference type="Proteomes" id="UP000199245"/>
    </source>
</evidence>
<evidence type="ECO:0000313" key="1">
    <source>
        <dbReference type="EMBL" id="SDC07754.1"/>
    </source>
</evidence>
<dbReference type="EMBL" id="FMZW01000001">
    <property type="protein sequence ID" value="SDC07754.1"/>
    <property type="molecule type" value="Genomic_DNA"/>
</dbReference>
<organism evidence="1 2">
    <name type="scientific">Bradyrhizobium brasilense</name>
    <dbReference type="NCBI Taxonomy" id="1419277"/>
    <lineage>
        <taxon>Bacteria</taxon>
        <taxon>Pseudomonadati</taxon>
        <taxon>Pseudomonadota</taxon>
        <taxon>Alphaproteobacteria</taxon>
        <taxon>Hyphomicrobiales</taxon>
        <taxon>Nitrobacteraceae</taxon>
        <taxon>Bradyrhizobium</taxon>
    </lineage>
</organism>
<proteinExistence type="predicted"/>
<accession>A0A1G6IMQ1</accession>
<dbReference type="Proteomes" id="UP000199245">
    <property type="component" value="Unassembled WGS sequence"/>
</dbReference>